<protein>
    <submittedName>
        <fullName evidence="1">Uncharacterized protein</fullName>
    </submittedName>
</protein>
<dbReference type="EMBL" id="CDMZ01002017">
    <property type="protein sequence ID" value="CEM40332.1"/>
    <property type="molecule type" value="Genomic_DNA"/>
</dbReference>
<evidence type="ECO:0000313" key="1">
    <source>
        <dbReference type="EMBL" id="CEM40332.1"/>
    </source>
</evidence>
<gene>
    <name evidence="1" type="ORF">Cvel_5909</name>
</gene>
<name>A0A0G4H8Q8_9ALVE</name>
<proteinExistence type="predicted"/>
<dbReference type="AlphaFoldDB" id="A0A0G4H8Q8"/>
<organism evidence="1">
    <name type="scientific">Chromera velia CCMP2878</name>
    <dbReference type="NCBI Taxonomy" id="1169474"/>
    <lineage>
        <taxon>Eukaryota</taxon>
        <taxon>Sar</taxon>
        <taxon>Alveolata</taxon>
        <taxon>Colpodellida</taxon>
        <taxon>Chromeraceae</taxon>
        <taxon>Chromera</taxon>
    </lineage>
</organism>
<reference evidence="1" key="1">
    <citation type="submission" date="2014-11" db="EMBL/GenBank/DDBJ databases">
        <authorList>
            <person name="Otto D Thomas"/>
            <person name="Naeem Raeece"/>
        </authorList>
    </citation>
    <scope>NUCLEOTIDE SEQUENCE</scope>
</reference>
<accession>A0A0G4H8Q8</accession>
<dbReference type="VEuPathDB" id="CryptoDB:Cvel_5909"/>
<sequence length="129" mass="14405">MVFVANSSIVCFMSVKTKFDQDDVDDLYHVVSLGFKPDEWSVRVDQKELKQCYPNLAEKVFKVGTCHFISFADLPDELLPKGELPLVGLAVSALPTGDVKLKRGIALLEMIDHRQFNIDMLHALACAAH</sequence>